<accession>A0A0C2R611</accession>
<dbReference type="Gene3D" id="1.10.472.60">
    <property type="entry name" value="putative protein disulfide isomerase domain"/>
    <property type="match status" value="1"/>
</dbReference>
<comment type="function">
    <text evidence="2">Adapter protein required for efficient degradation of Spx by ClpXP under non-stress conditions. Interaction with Spx stabilizes Spx and exposes the C-terminus of Spx for recognition and proteolysis by ClpXP.</text>
</comment>
<dbReference type="RefSeq" id="WP_041088411.1">
    <property type="nucleotide sequence ID" value="NZ_JXRP01000017.1"/>
</dbReference>
<comment type="similarity">
    <text evidence="2">Belongs to the SpxH family.</text>
</comment>
<evidence type="ECO:0000313" key="3">
    <source>
        <dbReference type="EMBL" id="KIL45700.1"/>
    </source>
</evidence>
<evidence type="ECO:0000256" key="2">
    <source>
        <dbReference type="HAMAP-Rule" id="MF_02245"/>
    </source>
</evidence>
<proteinExistence type="inferred from homology"/>
<dbReference type="Gene3D" id="3.40.30.10">
    <property type="entry name" value="Glutaredoxin"/>
    <property type="match status" value="1"/>
</dbReference>
<evidence type="ECO:0000256" key="1">
    <source>
        <dbReference type="ARBA" id="ARBA00022490"/>
    </source>
</evidence>
<keyword evidence="4" id="KW-1185">Reference proteome</keyword>
<sequence>MTANYWTDVSWQTLEQKPLEIYVFVDPICPECWALEPVMKKLMMEYGPYIRIKHVLSGKLENLNFLTKKRQLALAQNWDKIASRSGMSCDGSLWLNNPIDSPFLASIAIKAAELQGKRAGSRFLRKIQEVLFIEKQDVSDFKVLKNCAQYTGLDVDEFVQDIHSASATKAFQCDVKIASEMDVEETPTLVFFNENIEDEGIKISGVYPYDVYEQIVEEMLMNKPEKQELPTIDEFIERFQLVATLEVAVVYNLSISEAEKELKKRMFQQKIECINAKHGTFWRSLPSS</sequence>
<dbReference type="InterPro" id="IPR036249">
    <property type="entry name" value="Thioredoxin-like_sf"/>
</dbReference>
<name>A0A0C2R611_9BACL</name>
<dbReference type="OrthoDB" id="9813770at2"/>
<reference evidence="3 4" key="1">
    <citation type="submission" date="2015-01" db="EMBL/GenBank/DDBJ databases">
        <title>Genome sequencing of Jeotgalibacillus soli.</title>
        <authorList>
            <person name="Goh K.M."/>
            <person name="Chan K.-G."/>
            <person name="Yaakop A.S."/>
            <person name="Ee R."/>
            <person name="Gan H.M."/>
            <person name="Chan C.S."/>
        </authorList>
    </citation>
    <scope>NUCLEOTIDE SEQUENCE [LARGE SCALE GENOMIC DNA]</scope>
    <source>
        <strain evidence="3 4">P9</strain>
    </source>
</reference>
<dbReference type="STRING" id="889306.KP78_20490"/>
<comment type="subunit">
    <text evidence="2">Interacts with Spx.</text>
</comment>
<dbReference type="CDD" id="cd03025">
    <property type="entry name" value="DsbA_FrnE_like"/>
    <property type="match status" value="1"/>
</dbReference>
<dbReference type="Proteomes" id="UP000031938">
    <property type="component" value="Unassembled WGS sequence"/>
</dbReference>
<comment type="subcellular location">
    <subcellularLocation>
        <location evidence="2">Cytoplasm</location>
    </subcellularLocation>
</comment>
<dbReference type="SUPFAM" id="SSF52833">
    <property type="entry name" value="Thioredoxin-like"/>
    <property type="match status" value="1"/>
</dbReference>
<dbReference type="HAMAP" id="MF_02245">
    <property type="entry name" value="Adapter_SpxH"/>
    <property type="match status" value="1"/>
</dbReference>
<keyword evidence="1 2" id="KW-0963">Cytoplasm</keyword>
<comment type="caution">
    <text evidence="3">The sequence shown here is derived from an EMBL/GenBank/DDBJ whole genome shotgun (WGS) entry which is preliminary data.</text>
</comment>
<dbReference type="GO" id="GO:0005737">
    <property type="term" value="C:cytoplasm"/>
    <property type="evidence" value="ECO:0007669"/>
    <property type="project" value="UniProtKB-SubCell"/>
</dbReference>
<dbReference type="InterPro" id="IPR046404">
    <property type="entry name" value="Adapter_SpxH"/>
</dbReference>
<dbReference type="PANTHER" id="PTHR13887">
    <property type="entry name" value="GLUTATHIONE S-TRANSFERASE KAPPA"/>
    <property type="match status" value="1"/>
</dbReference>
<protein>
    <recommendedName>
        <fullName evidence="2">ClpXP adapter protein SpxH</fullName>
    </recommendedName>
</protein>
<dbReference type="PANTHER" id="PTHR13887:SF47">
    <property type="entry name" value="CLPXP ADAPTER PROTEIN SPXH"/>
    <property type="match status" value="1"/>
</dbReference>
<organism evidence="3 4">
    <name type="scientific">Jeotgalibacillus soli</name>
    <dbReference type="NCBI Taxonomy" id="889306"/>
    <lineage>
        <taxon>Bacteria</taxon>
        <taxon>Bacillati</taxon>
        <taxon>Bacillota</taxon>
        <taxon>Bacilli</taxon>
        <taxon>Bacillales</taxon>
        <taxon>Caryophanaceae</taxon>
        <taxon>Jeotgalibacillus</taxon>
    </lineage>
</organism>
<gene>
    <name evidence="2" type="primary">spxH</name>
    <name evidence="3" type="ORF">KP78_20490</name>
</gene>
<dbReference type="Pfam" id="PF13743">
    <property type="entry name" value="Thioredoxin_5"/>
    <property type="match status" value="1"/>
</dbReference>
<dbReference type="EMBL" id="JXRP01000017">
    <property type="protein sequence ID" value="KIL45700.1"/>
    <property type="molecule type" value="Genomic_DNA"/>
</dbReference>
<evidence type="ECO:0000313" key="4">
    <source>
        <dbReference type="Proteomes" id="UP000031938"/>
    </source>
</evidence>
<dbReference type="PATRIC" id="fig|889306.3.peg.2066"/>
<dbReference type="AlphaFoldDB" id="A0A0C2R611"/>